<dbReference type="RefSeq" id="WP_284222746.1">
    <property type="nucleotide sequence ID" value="NZ_BSOY01000041.1"/>
</dbReference>
<evidence type="ECO:0000313" key="1">
    <source>
        <dbReference type="EMBL" id="GLS01882.1"/>
    </source>
</evidence>
<organism evidence="1 2">
    <name type="scientific">Brevundimonas denitrificans</name>
    <dbReference type="NCBI Taxonomy" id="1443434"/>
    <lineage>
        <taxon>Bacteria</taxon>
        <taxon>Pseudomonadati</taxon>
        <taxon>Pseudomonadota</taxon>
        <taxon>Alphaproteobacteria</taxon>
        <taxon>Caulobacterales</taxon>
        <taxon>Caulobacteraceae</taxon>
        <taxon>Brevundimonas</taxon>
    </lineage>
</organism>
<dbReference type="Proteomes" id="UP001156921">
    <property type="component" value="Unassembled WGS sequence"/>
</dbReference>
<dbReference type="InterPro" id="IPR012469">
    <property type="entry name" value="DUF1688"/>
</dbReference>
<dbReference type="Pfam" id="PF07958">
    <property type="entry name" value="DUF1688"/>
    <property type="match status" value="1"/>
</dbReference>
<keyword evidence="2" id="KW-1185">Reference proteome</keyword>
<name>A0ABQ6BNW8_9CAUL</name>
<protein>
    <recommendedName>
        <fullName evidence="3">Uracil phosphoribosyltransferase</fullName>
    </recommendedName>
</protein>
<evidence type="ECO:0008006" key="3">
    <source>
        <dbReference type="Google" id="ProtNLM"/>
    </source>
</evidence>
<gene>
    <name evidence="1" type="ORF">GCM10007859_19000</name>
</gene>
<dbReference type="PANTHER" id="PTHR31687:SF3">
    <property type="entry name" value="PROTEIN URG3"/>
    <property type="match status" value="1"/>
</dbReference>
<accession>A0ABQ6BNW8</accession>
<evidence type="ECO:0000313" key="2">
    <source>
        <dbReference type="Proteomes" id="UP001156921"/>
    </source>
</evidence>
<dbReference type="PANTHER" id="PTHR31687">
    <property type="match status" value="1"/>
</dbReference>
<dbReference type="EMBL" id="BSOY01000041">
    <property type="protein sequence ID" value="GLS01882.1"/>
    <property type="molecule type" value="Genomic_DNA"/>
</dbReference>
<comment type="caution">
    <text evidence="1">The sequence shown here is derived from an EMBL/GenBank/DDBJ whole genome shotgun (WGS) entry which is preliminary data.</text>
</comment>
<proteinExistence type="predicted"/>
<reference evidence="2" key="1">
    <citation type="journal article" date="2019" name="Int. J. Syst. Evol. Microbiol.">
        <title>The Global Catalogue of Microorganisms (GCM) 10K type strain sequencing project: providing services to taxonomists for standard genome sequencing and annotation.</title>
        <authorList>
            <consortium name="The Broad Institute Genomics Platform"/>
            <consortium name="The Broad Institute Genome Sequencing Center for Infectious Disease"/>
            <person name="Wu L."/>
            <person name="Ma J."/>
        </authorList>
    </citation>
    <scope>NUCLEOTIDE SEQUENCE [LARGE SCALE GENOMIC DNA]</scope>
    <source>
        <strain evidence="2">NBRC 110107</strain>
    </source>
</reference>
<sequence length="413" mass="44616">MSSSETQQAHSLLNAAAVRERAHEMLAIGVAGGLDHWTVDLDRLPEAARYVAAVIRDQYPTLAVPFHARWRHFAVDGVDLWGPVADARDWLDPASRARTEFDLAIVSVLLDAGAGPDWSYRDARTGRTLARSEGLAIASLRMFEAGAFSITEDDPWRVDAVALTFLTAADLAKGFQVTPKNPLVGLEGRAALLRRLGQACLAEPDLFALEDEPRPGGLFDAMVDRADEQDRLRAPVILEVLLEALGPVWRDRLTLGGVDLGDCWRHPAIKRDDATDGLLPIHKLSQWLSYSLVEPLQTAGVEVIDLDGLTGLAEYRNGGLFMDLGVLTLKDPADAARPWPVSDPLVVGWRGMTVALLDRIAPLVRAELGVSAEAMPLASVLEGGTWAAGRRSAAERRPGGGPPLTILSDGTVF</sequence>